<dbReference type="GO" id="GO:0016705">
    <property type="term" value="F:oxidoreductase activity, acting on paired donors, with incorporation or reduction of molecular oxygen"/>
    <property type="evidence" value="ECO:0007669"/>
    <property type="project" value="InterPro"/>
</dbReference>
<dbReference type="SUPFAM" id="SSF51679">
    <property type="entry name" value="Bacterial luciferase-like"/>
    <property type="match status" value="1"/>
</dbReference>
<evidence type="ECO:0008006" key="2">
    <source>
        <dbReference type="Google" id="ProtNLM"/>
    </source>
</evidence>
<dbReference type="EMBL" id="UINC01156579">
    <property type="protein sequence ID" value="SVD53077.1"/>
    <property type="molecule type" value="Genomic_DNA"/>
</dbReference>
<feature type="non-terminal residue" evidence="1">
    <location>
        <position position="1"/>
    </location>
</feature>
<gene>
    <name evidence="1" type="ORF">METZ01_LOCUS405931</name>
</gene>
<proteinExistence type="predicted"/>
<accession>A0A382W2S5</accession>
<dbReference type="Gene3D" id="3.20.20.30">
    <property type="entry name" value="Luciferase-like domain"/>
    <property type="match status" value="1"/>
</dbReference>
<dbReference type="AlphaFoldDB" id="A0A382W2S5"/>
<organism evidence="1">
    <name type="scientific">marine metagenome</name>
    <dbReference type="NCBI Taxonomy" id="408172"/>
    <lineage>
        <taxon>unclassified sequences</taxon>
        <taxon>metagenomes</taxon>
        <taxon>ecological metagenomes</taxon>
    </lineage>
</organism>
<evidence type="ECO:0000313" key="1">
    <source>
        <dbReference type="EMBL" id="SVD53077.1"/>
    </source>
</evidence>
<protein>
    <recommendedName>
        <fullName evidence="2">Luciferase-like domain-containing protein</fullName>
    </recommendedName>
</protein>
<reference evidence="1" key="1">
    <citation type="submission" date="2018-05" db="EMBL/GenBank/DDBJ databases">
        <authorList>
            <person name="Lanie J.A."/>
            <person name="Ng W.-L."/>
            <person name="Kazmierczak K.M."/>
            <person name="Andrzejewski T.M."/>
            <person name="Davidsen T.M."/>
            <person name="Wayne K.J."/>
            <person name="Tettelin H."/>
            <person name="Glass J.I."/>
            <person name="Rusch D."/>
            <person name="Podicherti R."/>
            <person name="Tsui H.-C.T."/>
            <person name="Winkler M.E."/>
        </authorList>
    </citation>
    <scope>NUCLEOTIDE SEQUENCE</scope>
</reference>
<sequence length="121" mass="13262">DQKDVYSKLLDQWGGVPDHLTQNFSRYVEVQGVNGAPSSAVDLSGGNALAQKIWEEFDAEILAERGVIIAGDPNSCIESLKLHEATGVDQMQFLMATETVGHEEVMKSIEMFGKHVIPAFK</sequence>
<dbReference type="InterPro" id="IPR036661">
    <property type="entry name" value="Luciferase-like_sf"/>
</dbReference>
<name>A0A382W2S5_9ZZZZ</name>